<dbReference type="EMBL" id="CP036275">
    <property type="protein sequence ID" value="QDU37161.1"/>
    <property type="molecule type" value="Genomic_DNA"/>
</dbReference>
<dbReference type="AlphaFoldDB" id="A0A517Z3W0"/>
<evidence type="ECO:0000259" key="2">
    <source>
        <dbReference type="Pfam" id="PF07627"/>
    </source>
</evidence>
<evidence type="ECO:0000313" key="5">
    <source>
        <dbReference type="EMBL" id="QDU37161.1"/>
    </source>
</evidence>
<dbReference type="Proteomes" id="UP000320496">
    <property type="component" value="Chromosome"/>
</dbReference>
<evidence type="ECO:0000259" key="3">
    <source>
        <dbReference type="Pfam" id="PF07631"/>
    </source>
</evidence>
<accession>A0A517Z3W0</accession>
<dbReference type="RefSeq" id="WP_145367915.1">
    <property type="nucleotide sequence ID" value="NZ_CP036275.1"/>
</dbReference>
<organism evidence="5 6">
    <name type="scientific">Maioricimonas rarisocia</name>
    <dbReference type="NCBI Taxonomy" id="2528026"/>
    <lineage>
        <taxon>Bacteria</taxon>
        <taxon>Pseudomonadati</taxon>
        <taxon>Planctomycetota</taxon>
        <taxon>Planctomycetia</taxon>
        <taxon>Planctomycetales</taxon>
        <taxon>Planctomycetaceae</taxon>
        <taxon>Maioricimonas</taxon>
    </lineage>
</organism>
<dbReference type="InterPro" id="IPR013039">
    <property type="entry name" value="DUF1588"/>
</dbReference>
<dbReference type="InterPro" id="IPR011429">
    <property type="entry name" value="Cyt_c_Planctomycete-type"/>
</dbReference>
<keyword evidence="6" id="KW-1185">Reference proteome</keyword>
<sequence length="826" mass="92967">MTTLRSAAAFLLTCCLSVVYGESYVPGQPVDRDFDSFARAFLVGHCVDCHGGTEPEAGLSLDDLGPVDQVNAATWKSVWAQVALQEMPPEDMEQPGVVERLKFSDWIVSELTRVMRDKGGFRAHLDPNKGNFVDHDLLFGPLPDGIELVPTSSLPRIWRVTPQEHITRLNELINREPTFDPDRPGLRTHGDVVPTNHGGELKLYFGTDRIIQWQGGTVAYATAVKSVPAVLSSARHHGLENYPDFYSVNSAEATQIMGMAEDIIRYMADGPLSIAQPYQITDDPKSIADKMKGDIRGLPTSIVYSTKVVRPLTPVYDLMEEEGVTDERIRAAVDYLFEALTYRPPSDEESDRYLTIVKQSIETLGKEDGAVLGLSSIFLDPDALFRPELAEDGEPDEHGRVMLQDWELGLAVNHALRYIKPDEELRQAIIDGRMRTRADVRREVERMLADDSIRKPRILQFFRDYFDYDLGGYICKDNRALAETGVSTRGTSHYRAMFDATASTDRLIELILEDDQDVLRQLLMTDKVVATKSDSVYFGRRRTKEEVAASVAAEKRRKAEELAAWKKANPGKEPPKPNRRDARRNTVNHQVEEVHLNGPKVFARVSRRSFGNGSMKPERTLATAPEGQRLGILTHPSWLVSHSDAMDNHAILRGRWIRERLLGGGIPDVPITVDAMLPDEPKNTLRERMRVTRETYCWTCHKKMDPLGLPFEMFNHAGLFRTTELDQPVDTSGEIIDSGDPELDGEVTDAIDMIEKLAASERVEQVFVRHAFRFWMGRNETLHDAPVLQEAHRAYQESGGSMNALITSLLTSDAFLYRRRSPSLVE</sequence>
<proteinExistence type="predicted"/>
<feature type="domain" description="Cytochrome C Planctomycete-type" evidence="4">
    <location>
        <begin position="46"/>
        <end position="91"/>
    </location>
</feature>
<protein>
    <recommendedName>
        <fullName evidence="7">Planctomycete cytochrome C</fullName>
    </recommendedName>
</protein>
<feature type="domain" description="DUF1585" evidence="1">
    <location>
        <begin position="746"/>
        <end position="815"/>
    </location>
</feature>
<dbReference type="InterPro" id="IPR013042">
    <property type="entry name" value="DUF1592"/>
</dbReference>
<evidence type="ECO:0008006" key="7">
    <source>
        <dbReference type="Google" id="ProtNLM"/>
    </source>
</evidence>
<dbReference type="Pfam" id="PF07624">
    <property type="entry name" value="PSD2"/>
    <property type="match status" value="1"/>
</dbReference>
<gene>
    <name evidence="5" type="ORF">Mal4_14700</name>
</gene>
<feature type="domain" description="DUF1592" evidence="3">
    <location>
        <begin position="403"/>
        <end position="533"/>
    </location>
</feature>
<dbReference type="Pfam" id="PF07635">
    <property type="entry name" value="PSCyt1"/>
    <property type="match status" value="1"/>
</dbReference>
<evidence type="ECO:0000259" key="4">
    <source>
        <dbReference type="Pfam" id="PF07635"/>
    </source>
</evidence>
<dbReference type="OrthoDB" id="221599at2"/>
<dbReference type="InterPro" id="IPR011478">
    <property type="entry name" value="DUF1585"/>
</dbReference>
<dbReference type="Pfam" id="PF07627">
    <property type="entry name" value="PSCyt3"/>
    <property type="match status" value="1"/>
</dbReference>
<name>A0A517Z3W0_9PLAN</name>
<dbReference type="Pfam" id="PF07631">
    <property type="entry name" value="PSD4"/>
    <property type="match status" value="1"/>
</dbReference>
<dbReference type="KEGG" id="mri:Mal4_14700"/>
<evidence type="ECO:0000313" key="6">
    <source>
        <dbReference type="Proteomes" id="UP000320496"/>
    </source>
</evidence>
<feature type="domain" description="DUF1588" evidence="2">
    <location>
        <begin position="629"/>
        <end position="724"/>
    </location>
</feature>
<evidence type="ECO:0000259" key="1">
    <source>
        <dbReference type="Pfam" id="PF07624"/>
    </source>
</evidence>
<reference evidence="5 6" key="1">
    <citation type="submission" date="2019-02" db="EMBL/GenBank/DDBJ databases">
        <title>Deep-cultivation of Planctomycetes and their phenomic and genomic characterization uncovers novel biology.</title>
        <authorList>
            <person name="Wiegand S."/>
            <person name="Jogler M."/>
            <person name="Boedeker C."/>
            <person name="Pinto D."/>
            <person name="Vollmers J."/>
            <person name="Rivas-Marin E."/>
            <person name="Kohn T."/>
            <person name="Peeters S.H."/>
            <person name="Heuer A."/>
            <person name="Rast P."/>
            <person name="Oberbeckmann S."/>
            <person name="Bunk B."/>
            <person name="Jeske O."/>
            <person name="Meyerdierks A."/>
            <person name="Storesund J.E."/>
            <person name="Kallscheuer N."/>
            <person name="Luecker S."/>
            <person name="Lage O.M."/>
            <person name="Pohl T."/>
            <person name="Merkel B.J."/>
            <person name="Hornburger P."/>
            <person name="Mueller R.-W."/>
            <person name="Bruemmer F."/>
            <person name="Labrenz M."/>
            <person name="Spormann A.M."/>
            <person name="Op den Camp H."/>
            <person name="Overmann J."/>
            <person name="Amann R."/>
            <person name="Jetten M.S.M."/>
            <person name="Mascher T."/>
            <person name="Medema M.H."/>
            <person name="Devos D.P."/>
            <person name="Kaster A.-K."/>
            <person name="Ovreas L."/>
            <person name="Rohde M."/>
            <person name="Galperin M.Y."/>
            <person name="Jogler C."/>
        </authorList>
    </citation>
    <scope>NUCLEOTIDE SEQUENCE [LARGE SCALE GENOMIC DNA]</scope>
    <source>
        <strain evidence="5 6">Mal4</strain>
    </source>
</reference>